<comment type="caution">
    <text evidence="2">The sequence shown here is derived from an EMBL/GenBank/DDBJ whole genome shotgun (WGS) entry which is preliminary data.</text>
</comment>
<dbReference type="Pfam" id="PF12276">
    <property type="entry name" value="DUF3617"/>
    <property type="match status" value="1"/>
</dbReference>
<evidence type="ECO:0008006" key="4">
    <source>
        <dbReference type="Google" id="ProtNLM"/>
    </source>
</evidence>
<evidence type="ECO:0000313" key="2">
    <source>
        <dbReference type="EMBL" id="GLS25429.1"/>
    </source>
</evidence>
<dbReference type="InterPro" id="IPR022061">
    <property type="entry name" value="DUF3617"/>
</dbReference>
<keyword evidence="1" id="KW-0732">Signal</keyword>
<dbReference type="RefSeq" id="WP_232592066.1">
    <property type="nucleotide sequence ID" value="NZ_BSPD01000030.1"/>
</dbReference>
<evidence type="ECO:0000256" key="1">
    <source>
        <dbReference type="SAM" id="SignalP"/>
    </source>
</evidence>
<dbReference type="Proteomes" id="UP001156870">
    <property type="component" value="Unassembled WGS sequence"/>
</dbReference>
<name>A0AA37WL09_9GAMM</name>
<feature type="signal peptide" evidence="1">
    <location>
        <begin position="1"/>
        <end position="22"/>
    </location>
</feature>
<evidence type="ECO:0000313" key="3">
    <source>
        <dbReference type="Proteomes" id="UP001156870"/>
    </source>
</evidence>
<gene>
    <name evidence="2" type="ORF">GCM10007877_11430</name>
</gene>
<organism evidence="2 3">
    <name type="scientific">Marinibactrum halimedae</name>
    <dbReference type="NCBI Taxonomy" id="1444977"/>
    <lineage>
        <taxon>Bacteria</taxon>
        <taxon>Pseudomonadati</taxon>
        <taxon>Pseudomonadota</taxon>
        <taxon>Gammaproteobacteria</taxon>
        <taxon>Cellvibrionales</taxon>
        <taxon>Cellvibrionaceae</taxon>
        <taxon>Marinibactrum</taxon>
    </lineage>
</organism>
<protein>
    <recommendedName>
        <fullName evidence="4">DUF3617 family protein</fullName>
    </recommendedName>
</protein>
<dbReference type="EMBL" id="BSPD01000030">
    <property type="protein sequence ID" value="GLS25429.1"/>
    <property type="molecule type" value="Genomic_DNA"/>
</dbReference>
<proteinExistence type="predicted"/>
<sequence>MPYLKSYYTIFFIALCSSYSSAASLPVSPGLWESTSTTTDPFSGRPITETNVECFKETQVSVEDILEEFGECSISEKTLSNNTLNFLAKCLSPDAQANIQGQYTVEGKTSRGEMNIAVKIGESTFDSEIRWNARRMGDCPSNQ</sequence>
<reference evidence="2 3" key="1">
    <citation type="journal article" date="2014" name="Int. J. Syst. Evol. Microbiol.">
        <title>Complete genome sequence of Corynebacterium casei LMG S-19264T (=DSM 44701T), isolated from a smear-ripened cheese.</title>
        <authorList>
            <consortium name="US DOE Joint Genome Institute (JGI-PGF)"/>
            <person name="Walter F."/>
            <person name="Albersmeier A."/>
            <person name="Kalinowski J."/>
            <person name="Ruckert C."/>
        </authorList>
    </citation>
    <scope>NUCLEOTIDE SEQUENCE [LARGE SCALE GENOMIC DNA]</scope>
    <source>
        <strain evidence="2 3">NBRC 110095</strain>
    </source>
</reference>
<keyword evidence="3" id="KW-1185">Reference proteome</keyword>
<dbReference type="AlphaFoldDB" id="A0AA37WL09"/>
<accession>A0AA37WL09</accession>
<feature type="chain" id="PRO_5041227094" description="DUF3617 family protein" evidence="1">
    <location>
        <begin position="23"/>
        <end position="143"/>
    </location>
</feature>